<evidence type="ECO:0000313" key="1">
    <source>
        <dbReference type="EMBL" id="HIV24699.1"/>
    </source>
</evidence>
<sequence>MILKKCSAAAALLGILCLAGHMGTMCFSLFTGWYVLDLCKGLAHLTLS</sequence>
<proteinExistence type="predicted"/>
<evidence type="ECO:0000313" key="2">
    <source>
        <dbReference type="Proteomes" id="UP000824169"/>
    </source>
</evidence>
<name>A0A9D1T9E5_9FIRM</name>
<accession>A0A9D1T9E5</accession>
<reference evidence="1" key="2">
    <citation type="journal article" date="2021" name="PeerJ">
        <title>Extensive microbial diversity within the chicken gut microbiome revealed by metagenomics and culture.</title>
        <authorList>
            <person name="Gilroy R."/>
            <person name="Ravi A."/>
            <person name="Getino M."/>
            <person name="Pursley I."/>
            <person name="Horton D.L."/>
            <person name="Alikhan N.F."/>
            <person name="Baker D."/>
            <person name="Gharbi K."/>
            <person name="Hall N."/>
            <person name="Watson M."/>
            <person name="Adriaenssens E.M."/>
            <person name="Foster-Nyarko E."/>
            <person name="Jarju S."/>
            <person name="Secka A."/>
            <person name="Antonio M."/>
            <person name="Oren A."/>
            <person name="Chaudhuri R.R."/>
            <person name="La Ragione R."/>
            <person name="Hildebrand F."/>
            <person name="Pallen M.J."/>
        </authorList>
    </citation>
    <scope>NUCLEOTIDE SEQUENCE</scope>
    <source>
        <strain evidence="1">CHK188-20938</strain>
    </source>
</reference>
<dbReference type="EMBL" id="DVOO01000009">
    <property type="protein sequence ID" value="HIV24699.1"/>
    <property type="molecule type" value="Genomic_DNA"/>
</dbReference>
<organism evidence="1 2">
    <name type="scientific">Candidatus Scatomonas pullistercoris</name>
    <dbReference type="NCBI Taxonomy" id="2840920"/>
    <lineage>
        <taxon>Bacteria</taxon>
        <taxon>Bacillati</taxon>
        <taxon>Bacillota</taxon>
        <taxon>Clostridia</taxon>
        <taxon>Lachnospirales</taxon>
        <taxon>Lachnospiraceae</taxon>
        <taxon>Lachnospiraceae incertae sedis</taxon>
        <taxon>Candidatus Scatomonas</taxon>
    </lineage>
</organism>
<protein>
    <submittedName>
        <fullName evidence="1">Uncharacterized protein</fullName>
    </submittedName>
</protein>
<comment type="caution">
    <text evidence="1">The sequence shown here is derived from an EMBL/GenBank/DDBJ whole genome shotgun (WGS) entry which is preliminary data.</text>
</comment>
<gene>
    <name evidence="1" type="ORF">IAB71_02760</name>
</gene>
<reference evidence="1" key="1">
    <citation type="submission" date="2020-10" db="EMBL/GenBank/DDBJ databases">
        <authorList>
            <person name="Gilroy R."/>
        </authorList>
    </citation>
    <scope>NUCLEOTIDE SEQUENCE</scope>
    <source>
        <strain evidence="1">CHK188-20938</strain>
    </source>
</reference>
<dbReference type="Proteomes" id="UP000824169">
    <property type="component" value="Unassembled WGS sequence"/>
</dbReference>
<dbReference type="AlphaFoldDB" id="A0A9D1T9E5"/>